<evidence type="ECO:0000313" key="2">
    <source>
        <dbReference type="Proteomes" id="UP000033710"/>
    </source>
</evidence>
<dbReference type="AlphaFoldDB" id="A0A0F2MG44"/>
<sequence length="113" mass="11773">MPNANRLAPCMQQSPLRNHGCSESPLAPWSGPNPLSVAAQLHSPRCRPLCSSFCLVAPSPERICVSTATTMTAAAAVAAVAAVNFVETSAPVPVPPTSHRTLSASPPKLLYEI</sequence>
<proteinExistence type="predicted"/>
<dbReference type="RefSeq" id="XP_016589812.1">
    <property type="nucleotide sequence ID" value="XM_016728944.1"/>
</dbReference>
<comment type="caution">
    <text evidence="1">The sequence shown here is derived from an EMBL/GenBank/DDBJ whole genome shotgun (WGS) entry which is preliminary data.</text>
</comment>
<accession>A0A0F2MG44</accession>
<evidence type="ECO:0000313" key="1">
    <source>
        <dbReference type="EMBL" id="KJR87136.1"/>
    </source>
</evidence>
<reference evidence="1 2" key="1">
    <citation type="journal article" date="2014" name="BMC Genomics">
        <title>Comparative genomics of the major fungal agents of human and animal Sporotrichosis: Sporothrix schenckii and Sporothrix brasiliensis.</title>
        <authorList>
            <person name="Teixeira M.M."/>
            <person name="de Almeida L.G."/>
            <person name="Kubitschek-Barreira P."/>
            <person name="Alves F.L."/>
            <person name="Kioshima E.S."/>
            <person name="Abadio A.K."/>
            <person name="Fernandes L."/>
            <person name="Derengowski L.S."/>
            <person name="Ferreira K.S."/>
            <person name="Souza R.C."/>
            <person name="Ruiz J.C."/>
            <person name="de Andrade N.C."/>
            <person name="Paes H.C."/>
            <person name="Nicola A.M."/>
            <person name="Albuquerque P."/>
            <person name="Gerber A.L."/>
            <person name="Martins V.P."/>
            <person name="Peconick L.D."/>
            <person name="Neto A.V."/>
            <person name="Chaucanez C.B."/>
            <person name="Silva P.A."/>
            <person name="Cunha O.L."/>
            <person name="de Oliveira F.F."/>
            <person name="dos Santos T.C."/>
            <person name="Barros A.L."/>
            <person name="Soares M.A."/>
            <person name="de Oliveira L.M."/>
            <person name="Marini M.M."/>
            <person name="Villalobos-Duno H."/>
            <person name="Cunha M.M."/>
            <person name="de Hoog S."/>
            <person name="da Silveira J.F."/>
            <person name="Henrissat B."/>
            <person name="Nino-Vega G.A."/>
            <person name="Cisalpino P.S."/>
            <person name="Mora-Montes H.M."/>
            <person name="Almeida S.R."/>
            <person name="Stajich J.E."/>
            <person name="Lopes-Bezerra L.M."/>
            <person name="Vasconcelos A.T."/>
            <person name="Felipe M.S."/>
        </authorList>
    </citation>
    <scope>NUCLEOTIDE SEQUENCE [LARGE SCALE GENOMIC DNA]</scope>
    <source>
        <strain evidence="1 2">1099-18</strain>
    </source>
</reference>
<organism evidence="1 2">
    <name type="scientific">Sporothrix schenckii 1099-18</name>
    <dbReference type="NCBI Taxonomy" id="1397361"/>
    <lineage>
        <taxon>Eukaryota</taxon>
        <taxon>Fungi</taxon>
        <taxon>Dikarya</taxon>
        <taxon>Ascomycota</taxon>
        <taxon>Pezizomycotina</taxon>
        <taxon>Sordariomycetes</taxon>
        <taxon>Sordariomycetidae</taxon>
        <taxon>Ophiostomatales</taxon>
        <taxon>Ophiostomataceae</taxon>
        <taxon>Sporothrix</taxon>
    </lineage>
</organism>
<dbReference type="VEuPathDB" id="FungiDB:SPSK_02048"/>
<dbReference type="GeneID" id="27664221"/>
<dbReference type="KEGG" id="ssck:SPSK_02048"/>
<dbReference type="EMBL" id="AXCR01000005">
    <property type="protein sequence ID" value="KJR87136.1"/>
    <property type="molecule type" value="Genomic_DNA"/>
</dbReference>
<reference evidence="1 2" key="2">
    <citation type="journal article" date="2015" name="Eukaryot. Cell">
        <title>Asexual propagation of a virulent clone complex in a human and feline outbreak of sporotrichosis.</title>
        <authorList>
            <person name="Teixeira Mde M."/>
            <person name="Rodrigues A.M."/>
            <person name="Tsui C.K."/>
            <person name="de Almeida L.G."/>
            <person name="Van Diepeningen A.D."/>
            <person name="van den Ende B.G."/>
            <person name="Fernandes G.F."/>
            <person name="Kano R."/>
            <person name="Hamelin R.C."/>
            <person name="Lopes-Bezerra L.M."/>
            <person name="Vasconcelos A.T."/>
            <person name="de Hoog S."/>
            <person name="de Camargo Z.P."/>
            <person name="Felipe M.S."/>
        </authorList>
    </citation>
    <scope>NUCLEOTIDE SEQUENCE [LARGE SCALE GENOMIC DNA]</scope>
    <source>
        <strain evidence="1 2">1099-18</strain>
    </source>
</reference>
<dbReference type="Proteomes" id="UP000033710">
    <property type="component" value="Unassembled WGS sequence"/>
</dbReference>
<gene>
    <name evidence="1" type="ORF">SPSK_02048</name>
</gene>
<protein>
    <submittedName>
        <fullName evidence="1">Uncharacterized protein</fullName>
    </submittedName>
</protein>
<name>A0A0F2MG44_SPOSC</name>